<feature type="compositionally biased region" description="Basic and acidic residues" evidence="2">
    <location>
        <begin position="428"/>
        <end position="438"/>
    </location>
</feature>
<keyword evidence="1" id="KW-0175">Coiled coil</keyword>
<sequence>MAVQLVQYMDLRQAIDINPPSYHIIQIQAESGEIQKKIDEAEQAAKAAEEEADSLRHNLIELQLRAASAETRNSELADLDEDPSRLNSQQDSRPSTKNSRQSSKGKQLPTKSPKRDGKSGKDLADTSIQDEGGDPNTAHVETRQSKKNKSSLEPLREGEVIEFTDQYDLKDNDAWVSLLVECGGHGSLEPLREGEVIEFTDQYDLKDNDAWCQGHGSLEPLREGEVIEFTDQYDLKDNDAWVSLLIECGGHGSLESLREGEVIEFTDQYDLKDNDAWSTLPVEQMQSRYIQYRKLTKEKLEELEDQLEVTVAKTQRKVNNLKHQFQEHKNKWESERKLLIDQVEQAQKLQTEAEKEADTAMSQLEEFINEQERLEDEEEGKRTDIVKAVTRPSRQKPPDEAGDRKSVSSDTQTQKEPEAAEPQSSAERPSEEHTEPELSRLMQQTDDAKSQRQHSESISEMDSDIAPWLKLSSEDTRNTEVFDSPDLKMRSKQSYRSRSELRRPESERVPMERISSEPRNRIKSEHSDQIVSDVSHGNDFDEREEVNLDADVELYTDDHKSSQEASVSQKSLKSRNSRNRSSMSRKSLSTRGSLHEVENPESQKSSRLSSEEAQLKSGQKSRSTTKHSSNQDSKSRRSSLKGDDGRTRSSSLKGDDGRARSSLKVVDTDGLKSRRSSLNTSEVERVTSRKNSILADDEPIQSKSRRSSLLLEDEDKLPLIDTRRSSLVSKTSNVTDIFPAEDSDEDIGDDFHRQVQSRGKSQILKRSRNLDDEPLSGRKTAPPYSKQVQEMNSRITGAMSAPPAVEDGVEVADKKGLLRTRSGGSRSRSPRPGSSEKVENAHSLHPLSSAYAIEEISEGHSSNSESPLSDGSRSHHSRSNPRSVTRSPHINTRSSHPRDQPGIPQQDGGHSRSAWNTPRGETHLASRDRSAKSDASSKRGTSPNYYHMSPNDFETSPRSENSLRKAALSKAEWLEEQETPQKPYTSPEKSFVKSLPLQNPYASPEELFVKTLPQNQAEALDNLNQMITQEKLSSYQTRALDSVRMALQQINEDQENLSNQQLERTLTMISLASQLTEESLQLGLLPDSIFDTFAALNTRAMSDVSHGEDEYSLDDNISWYNTGAEFLRPITKLSVGNEQMTAFLQELSQHSLKSLPPLGGILTSSQSQRPFIRETTCSSIDKYKPPSAPQRLVSFLEDRDTTFDTEATMGTMSRMNTLTSVLPKIKPESRKHTKILRSRGVDVQTYDYHDMETQTSPPPQQQPQSVQTKPESPESVRESSAISRASLRSQYKAKLEETRHAVEERRSKSPAISIPSQRSLEEDQLIEDEDDDVALPDDFKAVSNNYIQCTKHLISHKEEK</sequence>
<dbReference type="EMBL" id="CACVKT020007910">
    <property type="protein sequence ID" value="CAC5411821.1"/>
    <property type="molecule type" value="Genomic_DNA"/>
</dbReference>
<feature type="compositionally biased region" description="Low complexity" evidence="2">
    <location>
        <begin position="579"/>
        <end position="592"/>
    </location>
</feature>
<feature type="compositionally biased region" description="Polar residues" evidence="2">
    <location>
        <begin position="85"/>
        <end position="105"/>
    </location>
</feature>
<evidence type="ECO:0000256" key="1">
    <source>
        <dbReference type="SAM" id="Coils"/>
    </source>
</evidence>
<feature type="compositionally biased region" description="Polar residues" evidence="2">
    <location>
        <begin position="859"/>
        <end position="871"/>
    </location>
</feature>
<feature type="compositionally biased region" description="Basic and acidic residues" evidence="2">
    <location>
        <begin position="920"/>
        <end position="937"/>
    </location>
</feature>
<keyword evidence="4" id="KW-1185">Reference proteome</keyword>
<feature type="compositionally biased region" description="Basic and acidic residues" evidence="2">
    <location>
        <begin position="113"/>
        <end position="124"/>
    </location>
</feature>
<feature type="compositionally biased region" description="Low complexity" evidence="2">
    <location>
        <begin position="821"/>
        <end position="833"/>
    </location>
</feature>
<evidence type="ECO:0000313" key="4">
    <source>
        <dbReference type="Proteomes" id="UP000507470"/>
    </source>
</evidence>
<feature type="compositionally biased region" description="Basic and acidic residues" evidence="2">
    <location>
        <begin position="1293"/>
        <end position="1307"/>
    </location>
</feature>
<gene>
    <name evidence="3" type="ORF">MCOR_44865</name>
</gene>
<evidence type="ECO:0000256" key="2">
    <source>
        <dbReference type="SAM" id="MobiDB-lite"/>
    </source>
</evidence>
<feature type="compositionally biased region" description="Basic and acidic residues" evidence="2">
    <location>
        <begin position="497"/>
        <end position="528"/>
    </location>
</feature>
<feature type="compositionally biased region" description="Basic and acidic residues" evidence="2">
    <location>
        <begin position="396"/>
        <end position="418"/>
    </location>
</feature>
<feature type="compositionally biased region" description="Basic and acidic residues" evidence="2">
    <location>
        <begin position="446"/>
        <end position="457"/>
    </location>
</feature>
<feature type="compositionally biased region" description="Polar residues" evidence="2">
    <location>
        <begin position="786"/>
        <end position="795"/>
    </location>
</feature>
<feature type="compositionally biased region" description="Basic and acidic residues" evidence="2">
    <location>
        <begin position="472"/>
        <end position="489"/>
    </location>
</feature>
<feature type="compositionally biased region" description="Basic and acidic residues" evidence="2">
    <location>
        <begin position="640"/>
        <end position="659"/>
    </location>
</feature>
<feature type="region of interest" description="Disordered" evidence="2">
    <location>
        <begin position="1224"/>
        <end position="1331"/>
    </location>
</feature>
<accession>A0A6J8DWH6</accession>
<feature type="compositionally biased region" description="Acidic residues" evidence="2">
    <location>
        <begin position="541"/>
        <end position="555"/>
    </location>
</feature>
<feature type="compositionally biased region" description="Acidic residues" evidence="2">
    <location>
        <begin position="1322"/>
        <end position="1331"/>
    </location>
</feature>
<feature type="coiled-coil region" evidence="1">
    <location>
        <begin position="24"/>
        <end position="72"/>
    </location>
</feature>
<feature type="region of interest" description="Disordered" evidence="2">
    <location>
        <begin position="371"/>
        <end position="716"/>
    </location>
</feature>
<dbReference type="PANTHER" id="PTHR37915">
    <property type="match status" value="1"/>
</dbReference>
<feature type="region of interest" description="Disordered" evidence="2">
    <location>
        <begin position="738"/>
        <end position="989"/>
    </location>
</feature>
<reference evidence="3 4" key="1">
    <citation type="submission" date="2020-06" db="EMBL/GenBank/DDBJ databases">
        <authorList>
            <person name="Li R."/>
            <person name="Bekaert M."/>
        </authorList>
    </citation>
    <scope>NUCLEOTIDE SEQUENCE [LARGE SCALE GENOMIC DNA]</scope>
    <source>
        <strain evidence="4">wild</strain>
    </source>
</reference>
<proteinExistence type="predicted"/>
<feature type="compositionally biased region" description="Polar residues" evidence="2">
    <location>
        <begin position="880"/>
        <end position="894"/>
    </location>
</feature>
<protein>
    <submittedName>
        <fullName evidence="3">Uncharacterized protein</fullName>
    </submittedName>
</protein>
<feature type="compositionally biased region" description="Polar residues" evidence="2">
    <location>
        <begin position="1278"/>
        <end position="1289"/>
    </location>
</feature>
<name>A0A6J8DWH6_MYTCO</name>
<feature type="region of interest" description="Disordered" evidence="2">
    <location>
        <begin position="73"/>
        <end position="153"/>
    </location>
</feature>
<dbReference type="OrthoDB" id="6159348at2759"/>
<feature type="compositionally biased region" description="Acidic residues" evidence="2">
    <location>
        <begin position="739"/>
        <end position="748"/>
    </location>
</feature>
<evidence type="ECO:0000313" key="3">
    <source>
        <dbReference type="EMBL" id="CAC5411821.1"/>
    </source>
</evidence>
<dbReference type="PANTHER" id="PTHR37915:SF3">
    <property type="match status" value="1"/>
</dbReference>
<organism evidence="3 4">
    <name type="scientific">Mytilus coruscus</name>
    <name type="common">Sea mussel</name>
    <dbReference type="NCBI Taxonomy" id="42192"/>
    <lineage>
        <taxon>Eukaryota</taxon>
        <taxon>Metazoa</taxon>
        <taxon>Spiralia</taxon>
        <taxon>Lophotrochozoa</taxon>
        <taxon>Mollusca</taxon>
        <taxon>Bivalvia</taxon>
        <taxon>Autobranchia</taxon>
        <taxon>Pteriomorphia</taxon>
        <taxon>Mytilida</taxon>
        <taxon>Mytiloidea</taxon>
        <taxon>Mytilidae</taxon>
        <taxon>Mytilinae</taxon>
        <taxon>Mytilus</taxon>
    </lineage>
</organism>
<dbReference type="Proteomes" id="UP000507470">
    <property type="component" value="Unassembled WGS sequence"/>
</dbReference>